<dbReference type="Proteomes" id="UP000309550">
    <property type="component" value="Unassembled WGS sequence"/>
</dbReference>
<evidence type="ECO:0008006" key="5">
    <source>
        <dbReference type="Google" id="ProtNLM"/>
    </source>
</evidence>
<comment type="subcellular location">
    <subcellularLocation>
        <location evidence="1">Secreted</location>
    </subcellularLocation>
</comment>
<dbReference type="GO" id="GO:0005509">
    <property type="term" value="F:calcium ion binding"/>
    <property type="evidence" value="ECO:0007669"/>
    <property type="project" value="InterPro"/>
</dbReference>
<dbReference type="InterPro" id="IPR018511">
    <property type="entry name" value="Hemolysin-typ_Ca-bd_CS"/>
</dbReference>
<dbReference type="PANTHER" id="PTHR38340">
    <property type="entry name" value="S-LAYER PROTEIN"/>
    <property type="match status" value="1"/>
</dbReference>
<accession>A0A5S3P7M0</accession>
<dbReference type="EMBL" id="VANS01000009">
    <property type="protein sequence ID" value="TMM49383.1"/>
    <property type="molecule type" value="Genomic_DNA"/>
</dbReference>
<name>A0A5S3P7M0_9RHOB</name>
<dbReference type="Gene3D" id="2.150.10.10">
    <property type="entry name" value="Serralysin-like metalloprotease, C-terminal"/>
    <property type="match status" value="7"/>
</dbReference>
<protein>
    <recommendedName>
        <fullName evidence="5">Calcium-binding protein</fullName>
    </recommendedName>
</protein>
<evidence type="ECO:0000256" key="1">
    <source>
        <dbReference type="ARBA" id="ARBA00004613"/>
    </source>
</evidence>
<comment type="caution">
    <text evidence="3">The sequence shown here is derived from an EMBL/GenBank/DDBJ whole genome shotgun (WGS) entry which is preliminary data.</text>
</comment>
<dbReference type="InterPro" id="IPR050557">
    <property type="entry name" value="RTX_toxin/Mannuronan_C5-epim"/>
</dbReference>
<evidence type="ECO:0000313" key="4">
    <source>
        <dbReference type="Proteomes" id="UP000309550"/>
    </source>
</evidence>
<gene>
    <name evidence="3" type="ORF">FDT80_18255</name>
</gene>
<dbReference type="OrthoDB" id="7727094at2"/>
<dbReference type="InterPro" id="IPR001343">
    <property type="entry name" value="Hemolysn_Ca-bd"/>
</dbReference>
<dbReference type="PROSITE" id="PS00330">
    <property type="entry name" value="HEMOLYSIN_CALCIUM"/>
    <property type="match status" value="1"/>
</dbReference>
<dbReference type="RefSeq" id="WP_138663771.1">
    <property type="nucleotide sequence ID" value="NZ_VANS01000009.1"/>
</dbReference>
<dbReference type="Pfam" id="PF00353">
    <property type="entry name" value="HemolysinCabind"/>
    <property type="match status" value="8"/>
</dbReference>
<evidence type="ECO:0000256" key="2">
    <source>
        <dbReference type="ARBA" id="ARBA00022525"/>
    </source>
</evidence>
<proteinExistence type="predicted"/>
<dbReference type="PANTHER" id="PTHR38340:SF1">
    <property type="entry name" value="S-LAYER PROTEIN"/>
    <property type="match status" value="1"/>
</dbReference>
<evidence type="ECO:0000313" key="3">
    <source>
        <dbReference type="EMBL" id="TMM49383.1"/>
    </source>
</evidence>
<dbReference type="GO" id="GO:0005576">
    <property type="term" value="C:extracellular region"/>
    <property type="evidence" value="ECO:0007669"/>
    <property type="project" value="UniProtKB-SubCell"/>
</dbReference>
<dbReference type="InterPro" id="IPR011049">
    <property type="entry name" value="Serralysin-like_metalloprot_C"/>
</dbReference>
<reference evidence="3 4" key="1">
    <citation type="submission" date="2019-05" db="EMBL/GenBank/DDBJ databases">
        <title>Sulfitobacter sabulilitoris sp. nov., isolated from a marine sand.</title>
        <authorList>
            <person name="Yoon J.-H."/>
        </authorList>
    </citation>
    <scope>NUCLEOTIDE SEQUENCE [LARGE SCALE GENOMIC DNA]</scope>
    <source>
        <strain evidence="3 4">HSMS-29</strain>
    </source>
</reference>
<keyword evidence="2" id="KW-0964">Secreted</keyword>
<dbReference type="AlphaFoldDB" id="A0A5S3P7M0"/>
<sequence length="833" mass="83016">MLITILGPDERFFDNAFFDSFGEVDLDLVSATSTRVEVVNNSTGAVTVFNGTGFTFSSGADPAPTGGTITSIGFFQSGASVASLTGISWDLVALNFALDQDSQGNPQPLNNLVTSSGPITVDATNSTVPLLEFGIDFLPVPYTVLGTQFGDSLVGGDANDRLEGRLGDDTLNGGATGNDTLEGGLGSDELFGGAGNDLLNPGDNNNYDYIVAGIGNDTITFDDATADAYFEIEHGDLNNAITVNINGNTNTGSIDKGASGTTTLVNVANSNSDFNSNGGLQVDGTRFDDVFNITNLDTGWMAIKMGQGNDTLNLGASTGFMRLDLRDDGFGTAATQGVVANLATGVIANDGFGFTDTISGPGRINELRASFENDNITGSAGNDSFILMAGNDTLDGGDGIDRVRYDRNGVTNLDVNLATNTATGLWARNGENLAFTHSISNVENVRGSRDAADAIRGDQFNNMFEGRGGDDTLLGEGGDDTLYLGLGNDLGGGGAGNDSIIGEAGANTIYGGAGDDTVQGGSGNDTVYGGGTGTNSLLGNDGDDLIFTGGGGDFVGGGAGNDIIRGNAGADTIFGGVGNNNVGGGGGDDIIRMAGGADTVYGGAGNDNIGGGAGNDLIYGSAGSNVIYGGAGSDTVQGGTGADTIYGGGEGANVLLGNDGADQVYGSLGNDFIGGGAGNDTTLGGDGADTIYAGTGDDFVGGGAGNDVIYGGAGGNRVYGGTGNDTFVAGAGRDVVTGGPGVDTFVFNSAAQIGVGAARDVITDFTSGTDKIDLSALETQFNGAAGLSGGGTSSFYYFAGGGLLIGDADGNGSADWVLELSGAPTIGADDFIL</sequence>
<organism evidence="3 4">
    <name type="scientific">Sulfitobacter sabulilitoris</name>
    <dbReference type="NCBI Taxonomy" id="2562655"/>
    <lineage>
        <taxon>Bacteria</taxon>
        <taxon>Pseudomonadati</taxon>
        <taxon>Pseudomonadota</taxon>
        <taxon>Alphaproteobacteria</taxon>
        <taxon>Rhodobacterales</taxon>
        <taxon>Roseobacteraceae</taxon>
        <taxon>Sulfitobacter</taxon>
    </lineage>
</organism>
<dbReference type="PRINTS" id="PR00313">
    <property type="entry name" value="CABNDNGRPT"/>
</dbReference>
<dbReference type="SUPFAM" id="SSF51120">
    <property type="entry name" value="beta-Roll"/>
    <property type="match status" value="5"/>
</dbReference>
<keyword evidence="4" id="KW-1185">Reference proteome</keyword>